<comment type="caution">
    <text evidence="11">The sequence shown here is derived from an EMBL/GenBank/DDBJ whole genome shotgun (WGS) entry which is preliminary data.</text>
</comment>
<dbReference type="EMBL" id="MRWE01000017">
    <property type="protein sequence ID" value="ORJ25312.1"/>
    <property type="molecule type" value="Genomic_DNA"/>
</dbReference>
<keyword evidence="5" id="KW-0997">Cell inner membrane</keyword>
<proteinExistence type="inferred from homology"/>
<evidence type="ECO:0000259" key="10">
    <source>
        <dbReference type="PROSITE" id="PS50893"/>
    </source>
</evidence>
<dbReference type="GO" id="GO:0005524">
    <property type="term" value="F:ATP binding"/>
    <property type="evidence" value="ECO:0007669"/>
    <property type="project" value="UniProtKB-KW"/>
</dbReference>
<evidence type="ECO:0000256" key="6">
    <source>
        <dbReference type="ARBA" id="ARBA00022741"/>
    </source>
</evidence>
<evidence type="ECO:0000256" key="8">
    <source>
        <dbReference type="ARBA" id="ARBA00022967"/>
    </source>
</evidence>
<dbReference type="GeneID" id="93568937"/>
<dbReference type="GO" id="GO:0015833">
    <property type="term" value="P:peptide transport"/>
    <property type="evidence" value="ECO:0007669"/>
    <property type="project" value="InterPro"/>
</dbReference>
<name>A0A1X0WEW9_9GAMM</name>
<keyword evidence="7 11" id="KW-0067">ATP-binding</keyword>
<keyword evidence="8" id="KW-1278">Translocase</keyword>
<dbReference type="FunFam" id="3.40.50.300:FF:000016">
    <property type="entry name" value="Oligopeptide ABC transporter ATP-binding component"/>
    <property type="match status" value="1"/>
</dbReference>
<evidence type="ECO:0000256" key="9">
    <source>
        <dbReference type="ARBA" id="ARBA00023136"/>
    </source>
</evidence>
<dbReference type="Proteomes" id="UP000192536">
    <property type="component" value="Unassembled WGS sequence"/>
</dbReference>
<dbReference type="GO" id="GO:0016887">
    <property type="term" value="F:ATP hydrolysis activity"/>
    <property type="evidence" value="ECO:0007669"/>
    <property type="project" value="InterPro"/>
</dbReference>
<evidence type="ECO:0000313" key="12">
    <source>
        <dbReference type="Proteomes" id="UP000192536"/>
    </source>
</evidence>
<dbReference type="InterPro" id="IPR003593">
    <property type="entry name" value="AAA+_ATPase"/>
</dbReference>
<dbReference type="NCBIfam" id="TIGR01727">
    <property type="entry name" value="oligo_HPY"/>
    <property type="match status" value="1"/>
</dbReference>
<organism evidence="11 12">
    <name type="scientific">Rouxiella badensis</name>
    <dbReference type="NCBI Taxonomy" id="1646377"/>
    <lineage>
        <taxon>Bacteria</taxon>
        <taxon>Pseudomonadati</taxon>
        <taxon>Pseudomonadota</taxon>
        <taxon>Gammaproteobacteria</taxon>
        <taxon>Enterobacterales</taxon>
        <taxon>Yersiniaceae</taxon>
        <taxon>Rouxiella</taxon>
    </lineage>
</organism>
<keyword evidence="4" id="KW-1003">Cell membrane</keyword>
<sequence>MPSQTREQHSDTTNLLEVSQLNTQIHTSRGSLRAIQDVSFSLKPGEILGLVGESGSGKSVTLRSLLRLMPSSAEISGSVKWQGREISTMKPAELRSIRGGEIAMIFQEPMIALNPVLTVWRQVEESLRAHTDLNRKQRRQRAIELLNQVGIPAPELRLDDYPHQFSGGMRQRVMIAIALAGNPRLLLADEPTTALDVTIQEQILKLLFSLRERLGMGIIFVTHDLGVVAQLCDRVAVMYAGRIVETAPVAEIFSQPRHPYTQGLIASVPQNGGERKPLQSIEGTPPSLLNLPQGCSFSPRCRYKTDVCLQQVPPLESLNSTHQVACYHHASLSPSASLKPLPEGI</sequence>
<evidence type="ECO:0000256" key="5">
    <source>
        <dbReference type="ARBA" id="ARBA00022519"/>
    </source>
</evidence>
<dbReference type="Pfam" id="PF08352">
    <property type="entry name" value="oligo_HPY"/>
    <property type="match status" value="1"/>
</dbReference>
<dbReference type="AlphaFoldDB" id="A0A1X0WEW9"/>
<dbReference type="InterPro" id="IPR050388">
    <property type="entry name" value="ABC_Ni/Peptide_Import"/>
</dbReference>
<protein>
    <submittedName>
        <fullName evidence="11">Methionine ABC transporter ATP-binding protein</fullName>
    </submittedName>
</protein>
<dbReference type="RefSeq" id="WP_084912627.1">
    <property type="nucleotide sequence ID" value="NZ_CP114062.1"/>
</dbReference>
<dbReference type="PANTHER" id="PTHR43297">
    <property type="entry name" value="OLIGOPEPTIDE TRANSPORT ATP-BINDING PROTEIN APPD"/>
    <property type="match status" value="1"/>
</dbReference>
<dbReference type="PANTHER" id="PTHR43297:SF14">
    <property type="entry name" value="ATPASE AAA-TYPE CORE DOMAIN-CONTAINING PROTEIN"/>
    <property type="match status" value="1"/>
</dbReference>
<evidence type="ECO:0000256" key="7">
    <source>
        <dbReference type="ARBA" id="ARBA00022840"/>
    </source>
</evidence>
<keyword evidence="9" id="KW-0472">Membrane</keyword>
<evidence type="ECO:0000256" key="2">
    <source>
        <dbReference type="ARBA" id="ARBA00005417"/>
    </source>
</evidence>
<dbReference type="STRING" id="1646377.BS640_11885"/>
<dbReference type="GO" id="GO:0055085">
    <property type="term" value="P:transmembrane transport"/>
    <property type="evidence" value="ECO:0007669"/>
    <property type="project" value="UniProtKB-ARBA"/>
</dbReference>
<dbReference type="Gene3D" id="3.40.50.300">
    <property type="entry name" value="P-loop containing nucleotide triphosphate hydrolases"/>
    <property type="match status" value="1"/>
</dbReference>
<evidence type="ECO:0000256" key="3">
    <source>
        <dbReference type="ARBA" id="ARBA00022448"/>
    </source>
</evidence>
<dbReference type="GO" id="GO:0005886">
    <property type="term" value="C:plasma membrane"/>
    <property type="evidence" value="ECO:0007669"/>
    <property type="project" value="UniProtKB-SubCell"/>
</dbReference>
<evidence type="ECO:0000256" key="4">
    <source>
        <dbReference type="ARBA" id="ARBA00022475"/>
    </source>
</evidence>
<dbReference type="InterPro" id="IPR013563">
    <property type="entry name" value="Oligopep_ABC_C"/>
</dbReference>
<feature type="domain" description="ABC transporter" evidence="10">
    <location>
        <begin position="16"/>
        <end position="265"/>
    </location>
</feature>
<keyword evidence="6" id="KW-0547">Nucleotide-binding</keyword>
<dbReference type="PROSITE" id="PS50893">
    <property type="entry name" value="ABC_TRANSPORTER_2"/>
    <property type="match status" value="1"/>
</dbReference>
<dbReference type="SMART" id="SM00382">
    <property type="entry name" value="AAA"/>
    <property type="match status" value="1"/>
</dbReference>
<gene>
    <name evidence="11" type="ORF">BS640_11885</name>
</gene>
<keyword evidence="3" id="KW-0813">Transport</keyword>
<dbReference type="SUPFAM" id="SSF52540">
    <property type="entry name" value="P-loop containing nucleoside triphosphate hydrolases"/>
    <property type="match status" value="1"/>
</dbReference>
<dbReference type="Pfam" id="PF00005">
    <property type="entry name" value="ABC_tran"/>
    <property type="match status" value="1"/>
</dbReference>
<dbReference type="InterPro" id="IPR017871">
    <property type="entry name" value="ABC_transporter-like_CS"/>
</dbReference>
<dbReference type="CDD" id="cd03257">
    <property type="entry name" value="ABC_NikE_OppD_transporters"/>
    <property type="match status" value="1"/>
</dbReference>
<comment type="subcellular location">
    <subcellularLocation>
        <location evidence="1">Cell inner membrane</location>
        <topology evidence="1">Peripheral membrane protein</topology>
    </subcellularLocation>
</comment>
<accession>A0A1X0WEW9</accession>
<keyword evidence="12" id="KW-1185">Reference proteome</keyword>
<evidence type="ECO:0000313" key="11">
    <source>
        <dbReference type="EMBL" id="ORJ25312.1"/>
    </source>
</evidence>
<dbReference type="PROSITE" id="PS00211">
    <property type="entry name" value="ABC_TRANSPORTER_1"/>
    <property type="match status" value="1"/>
</dbReference>
<reference evidence="11 12" key="1">
    <citation type="journal article" date="2017" name="Int. J. Syst. Evol. Microbiol.">
        <title>Rouxiella badensis sp. nov. and Rouxiella silvae sp. nov. isolated from peat bog soil in Germany and emendation of the genus description.</title>
        <authorList>
            <person name="Le Fleche-Mateos A."/>
            <person name="Kugler J.H."/>
            <person name="Hansen S.H."/>
            <person name="Syldatk C."/>
            <person name="Hausmann R."/>
            <person name="Lomprez F."/>
            <person name="Vandenbogaert M."/>
            <person name="Manuguerra J.C."/>
            <person name="Grimont P.A."/>
        </authorList>
    </citation>
    <scope>NUCLEOTIDE SEQUENCE [LARGE SCALE GENOMIC DNA]</scope>
    <source>
        <strain evidence="11 12">DSM 100043</strain>
    </source>
</reference>
<dbReference type="InterPro" id="IPR027417">
    <property type="entry name" value="P-loop_NTPase"/>
</dbReference>
<comment type="similarity">
    <text evidence="2">Belongs to the ABC transporter superfamily.</text>
</comment>
<dbReference type="InterPro" id="IPR003439">
    <property type="entry name" value="ABC_transporter-like_ATP-bd"/>
</dbReference>
<evidence type="ECO:0000256" key="1">
    <source>
        <dbReference type="ARBA" id="ARBA00004417"/>
    </source>
</evidence>